<dbReference type="InterPro" id="IPR030387">
    <property type="entry name" value="G_Bms1/Tsr1_dom"/>
</dbReference>
<feature type="compositionally biased region" description="Basic and acidic residues" evidence="4">
    <location>
        <begin position="657"/>
        <end position="667"/>
    </location>
</feature>
<proteinExistence type="predicted"/>
<feature type="compositionally biased region" description="Acidic residues" evidence="4">
    <location>
        <begin position="483"/>
        <end position="498"/>
    </location>
</feature>
<name>A0ABY7DI43_MYAAR</name>
<dbReference type="InterPro" id="IPR007034">
    <property type="entry name" value="BMS1_TSR1_C"/>
</dbReference>
<dbReference type="CDD" id="cd01882">
    <property type="entry name" value="BMS1"/>
    <property type="match status" value="1"/>
</dbReference>
<dbReference type="PANTHER" id="PTHR12858:SF2">
    <property type="entry name" value="RIBOSOME BIOGENESIS PROTEIN BMS1 HOMOLOG"/>
    <property type="match status" value="1"/>
</dbReference>
<feature type="compositionally biased region" description="Low complexity" evidence="4">
    <location>
        <begin position="582"/>
        <end position="607"/>
    </location>
</feature>
<feature type="region of interest" description="Disordered" evidence="4">
    <location>
        <begin position="856"/>
        <end position="910"/>
    </location>
</feature>
<feature type="region of interest" description="Disordered" evidence="4">
    <location>
        <begin position="1297"/>
        <end position="1330"/>
    </location>
</feature>
<evidence type="ECO:0000256" key="2">
    <source>
        <dbReference type="ARBA" id="ARBA00022517"/>
    </source>
</evidence>
<dbReference type="PROSITE" id="PS51714">
    <property type="entry name" value="G_BMS1"/>
    <property type="match status" value="1"/>
</dbReference>
<sequence length="1351" mass="154008">MEEKGREKAHRKRQAGPKAAKKKSKSDHEQELTAQQRNPRAFSIQHAKKALKTVQRTQDLKTKKQHIPVVDRTPDEPPPIIVGVVGPPKVGKTTLLRCVVKNFTRQRLTKIQGPVTVVSGKQRRLTLIECNNDICSMIDIAKVADLVLLLVDASFGFEMETFEFLNICQVHGFPRIMGVLTHLDTFRDSKRLRKTKKRLKHRFWTEGAKLFYLSGMVNEEYQKTEVHNLCRFISVMKFRPLVWRTTHPYILADRMEDITDPETVRQRKKADRNISLYGYLHGTHMKNNINVHIPGCGDFPVHDIQFLSDPCPTPNRNKEKRRTLSDRERMIYAPMSGVGGIVYDKDAVYIDLGGSHSHHEPQKPDDESEPINELVSSLMGLSNPLDEKMTNSEVALYSQGIQRGAGHRAPQLETVEMESGRVRRRAMFEGDKVDDEDNDDSESGDSSDDDDDDDDDDGDQEEEKDVREIKKLKQIPKGKKFDQEEEDLAFADTDDELNPSDFHPNIKSKAEKSIKSTDNDSSSESDSEEMHVDKGNTAAKTTVQTESDLDDSESSESDSNASDSDMDAEEVQTADFKKVAKKSSASNKTGNFVSNTSKLQKTQTSSSADKTKKSIHSADSKTQMLSDLDSKSGVNKYDSDESELSSEEEMENDDSEDNLKVSEKSDMETSETLNVKERKDIENANMKGMYTKTSDSGVNKAGDGNDVRSKLLQLSKETYTRELTVERKESFRWKSDLAGQAASNFRQRQADRINYRKLIYGKDEEEERPEGEDEDEIGGLFRVLKQKSEAQTNSRLSINSTDCTKCHVHNASVDAVEQLREMIADCFVTGKWEENQDAAALLEKDDEMYGDFEDLETGESHTGAEPPVAGSSNDNEGGDEQGDNTGEEEKPVPKKKSEMSGEERRAEKKRKLKEMFDTTYDMKGDTEFYDNWKEEMANQAKMNKSVFEDMEDDLRVQYEGFRAGMYVRVEIHGVPCEFVTNFDPSYPLIIGGLLSVENNVGYVQTRFKKHRWHKRILKNQNPLIFSLGWRRFQSMPLYSIQDHNMRNRLLKYTPEHMHCQASFWGPITPQGTGLLAVENVAQADFRIAGTGVILELDKSMQIVKKLKLTGTPLKIYKKTAFIQGMFNSTLEVAKFEGASIRTVSGIRGQIKKAAKTPEGAYRATFEDKILLSDIVFLRTWFPVEVPQFYNPVTSLLLPHDQKHTWTGLKTVGQLRREKNVKAKFSTDSIYKTVERKSRTYTPLSIPKSLQKTLPFKDTPKVIAAQKDTVKRVAIIREPHEAKVDKMVSMLRKLHEHKNRTQHQNMRERASKHQKIREKSDGARMQRQKEVKKNVFRMLGKMEKRKNKHNRD</sequence>
<dbReference type="Proteomes" id="UP001164746">
    <property type="component" value="Chromosome 2"/>
</dbReference>
<reference evidence="6" key="1">
    <citation type="submission" date="2022-11" db="EMBL/GenBank/DDBJ databases">
        <title>Centuries of genome instability and evolution in soft-shell clam transmissible cancer (bioRxiv).</title>
        <authorList>
            <person name="Hart S.F.M."/>
            <person name="Yonemitsu M.A."/>
            <person name="Giersch R.M."/>
            <person name="Beal B.F."/>
            <person name="Arriagada G."/>
            <person name="Davis B.W."/>
            <person name="Ostrander E.A."/>
            <person name="Goff S.P."/>
            <person name="Metzger M.J."/>
        </authorList>
    </citation>
    <scope>NUCLEOTIDE SEQUENCE</scope>
    <source>
        <strain evidence="6">MELC-2E11</strain>
        <tissue evidence="6">Siphon/mantle</tissue>
    </source>
</reference>
<dbReference type="InterPro" id="IPR037875">
    <property type="entry name" value="Bms1_N"/>
</dbReference>
<evidence type="ECO:0000259" key="5">
    <source>
        <dbReference type="PROSITE" id="PS51714"/>
    </source>
</evidence>
<feature type="compositionally biased region" description="Basic and acidic residues" evidence="4">
    <location>
        <begin position="887"/>
        <end position="906"/>
    </location>
</feature>
<feature type="compositionally biased region" description="Acidic residues" evidence="4">
    <location>
        <begin position="640"/>
        <end position="656"/>
    </location>
</feature>
<feature type="compositionally biased region" description="Acidic residues" evidence="4">
    <location>
        <begin position="876"/>
        <end position="886"/>
    </location>
</feature>
<organism evidence="6 7">
    <name type="scientific">Mya arenaria</name>
    <name type="common">Soft-shell clam</name>
    <dbReference type="NCBI Taxonomy" id="6604"/>
    <lineage>
        <taxon>Eukaryota</taxon>
        <taxon>Metazoa</taxon>
        <taxon>Spiralia</taxon>
        <taxon>Lophotrochozoa</taxon>
        <taxon>Mollusca</taxon>
        <taxon>Bivalvia</taxon>
        <taxon>Autobranchia</taxon>
        <taxon>Heteroconchia</taxon>
        <taxon>Euheterodonta</taxon>
        <taxon>Imparidentia</taxon>
        <taxon>Neoheterodontei</taxon>
        <taxon>Myida</taxon>
        <taxon>Myoidea</taxon>
        <taxon>Myidae</taxon>
        <taxon>Mya</taxon>
    </lineage>
</organism>
<dbReference type="SUPFAM" id="SSF52540">
    <property type="entry name" value="P-loop containing nucleoside triphosphate hydrolases"/>
    <property type="match status" value="1"/>
</dbReference>
<feature type="compositionally biased region" description="Basic and acidic residues" evidence="4">
    <location>
        <begin position="1304"/>
        <end position="1330"/>
    </location>
</feature>
<dbReference type="InterPro" id="IPR012948">
    <property type="entry name" value="AARP2CN"/>
</dbReference>
<dbReference type="EMBL" id="CP111013">
    <property type="protein sequence ID" value="WAQ97349.1"/>
    <property type="molecule type" value="Genomic_DNA"/>
</dbReference>
<protein>
    <submittedName>
        <fullName evidence="6">BMS1-like protein</fullName>
    </submittedName>
</protein>
<comment type="subcellular location">
    <subcellularLocation>
        <location evidence="1">Nucleus</location>
        <location evidence="1">Nucleolus</location>
    </subcellularLocation>
</comment>
<dbReference type="InterPro" id="IPR027417">
    <property type="entry name" value="P-loop_NTPase"/>
</dbReference>
<evidence type="ECO:0000256" key="1">
    <source>
        <dbReference type="ARBA" id="ARBA00004604"/>
    </source>
</evidence>
<feature type="compositionally biased region" description="Basic and acidic residues" evidence="4">
    <location>
        <begin position="609"/>
        <end position="619"/>
    </location>
</feature>
<dbReference type="SMART" id="SM00785">
    <property type="entry name" value="AARP2CN"/>
    <property type="match status" value="1"/>
</dbReference>
<gene>
    <name evidence="6" type="ORF">MAR_030039</name>
</gene>
<dbReference type="PANTHER" id="PTHR12858">
    <property type="entry name" value="RIBOSOME BIOGENESIS PROTEIN"/>
    <property type="match status" value="1"/>
</dbReference>
<feature type="region of interest" description="Disordered" evidence="4">
    <location>
        <begin position="428"/>
        <end position="705"/>
    </location>
</feature>
<dbReference type="Pfam" id="PF04950">
    <property type="entry name" value="RIBIOP_C"/>
    <property type="match status" value="1"/>
</dbReference>
<evidence type="ECO:0000256" key="4">
    <source>
        <dbReference type="SAM" id="MobiDB-lite"/>
    </source>
</evidence>
<dbReference type="InterPro" id="IPR039761">
    <property type="entry name" value="Bms1/Tsr1"/>
</dbReference>
<keyword evidence="7" id="KW-1185">Reference proteome</keyword>
<dbReference type="Pfam" id="PF08142">
    <property type="entry name" value="AARP2CN"/>
    <property type="match status" value="1"/>
</dbReference>
<keyword evidence="2" id="KW-0690">Ribosome biogenesis</keyword>
<evidence type="ECO:0000313" key="6">
    <source>
        <dbReference type="EMBL" id="WAQ97349.1"/>
    </source>
</evidence>
<feature type="compositionally biased region" description="Basic residues" evidence="4">
    <location>
        <begin position="7"/>
        <end position="25"/>
    </location>
</feature>
<feature type="region of interest" description="Disordered" evidence="4">
    <location>
        <begin position="1"/>
        <end position="42"/>
    </location>
</feature>
<dbReference type="Gene3D" id="3.40.50.300">
    <property type="entry name" value="P-loop containing nucleotide triphosphate hydrolases"/>
    <property type="match status" value="1"/>
</dbReference>
<feature type="compositionally biased region" description="Acidic residues" evidence="4">
    <location>
        <begin position="432"/>
        <end position="463"/>
    </location>
</feature>
<evidence type="ECO:0000313" key="7">
    <source>
        <dbReference type="Proteomes" id="UP001164746"/>
    </source>
</evidence>
<dbReference type="SMART" id="SM01362">
    <property type="entry name" value="DUF663"/>
    <property type="match status" value="1"/>
</dbReference>
<keyword evidence="3" id="KW-0539">Nucleus</keyword>
<accession>A0ABY7DI43</accession>
<feature type="compositionally biased region" description="Basic and acidic residues" evidence="4">
    <location>
        <begin position="508"/>
        <end position="518"/>
    </location>
</feature>
<feature type="compositionally biased region" description="Acidic residues" evidence="4">
    <location>
        <begin position="547"/>
        <end position="556"/>
    </location>
</feature>
<evidence type="ECO:0000256" key="3">
    <source>
        <dbReference type="ARBA" id="ARBA00023242"/>
    </source>
</evidence>
<feature type="domain" description="Bms1-type G" evidence="5">
    <location>
        <begin position="77"/>
        <end position="239"/>
    </location>
</feature>